<sequence length="454" mass="49785">MKRRLILPVVMILNACVPVTQGGTPSRAVIAESTLPPMKSFGRAAISAPAVSNTDLLRDFQDLSFQMESGRPLPVFTRFEGPITLRLTGAPPATLKNDLSALLGRLRDEAGIEITTTASSAANITLQAVPRSDIRRVLPQAACFVAPNVSSLSDYRTARRKQRTNWTLLQKREKLAIFVPSDASPQEVRDCLHEELAQALGPLNDLYRLPNSVFNDDNVHTVLTNFDMLILRATYAPELRSGMTREEVVHRLPAIFARINPRGKSAARTAPDPTPQEWKHAIQTALGPGSGRAARRAATDDAIRIAVNRGWADNRRAFAHYAKGRLLQGINPVAAQQQYIIADRFYAKSVDTQLHRAYVATQLAAYEIASGNGNRALRILDPNIDAARMSQNAALLATLQLLRAEALDLTGRAAEARAVRLDSLGWARYGFGADWAVRAKLREISELNPQNAPV</sequence>
<accession>A0A9X1FW29</accession>
<evidence type="ECO:0000313" key="1">
    <source>
        <dbReference type="EMBL" id="MBW4708723.1"/>
    </source>
</evidence>
<keyword evidence="2" id="KW-1185">Reference proteome</keyword>
<evidence type="ECO:0000313" key="2">
    <source>
        <dbReference type="Proteomes" id="UP001138661"/>
    </source>
</evidence>
<name>A0A9X1FW29_9RHOB</name>
<protein>
    <submittedName>
        <fullName evidence="1">DUF2927 domain-containing protein</fullName>
    </submittedName>
</protein>
<gene>
    <name evidence="1" type="ORF">KX928_13115</name>
</gene>
<proteinExistence type="predicted"/>
<dbReference type="InterPro" id="IPR021323">
    <property type="entry name" value="DUF2927"/>
</dbReference>
<dbReference type="AlphaFoldDB" id="A0A9X1FW29"/>
<reference evidence="1" key="1">
    <citation type="submission" date="2021-07" db="EMBL/GenBank/DDBJ databases">
        <title>Roseobacter insulae sp. nov., isolated from a tidal flat.</title>
        <authorList>
            <person name="Park S."/>
            <person name="Yoon J.-H."/>
        </authorList>
    </citation>
    <scope>NUCLEOTIDE SEQUENCE</scope>
    <source>
        <strain evidence="1">YSTF-M11</strain>
    </source>
</reference>
<dbReference type="RefSeq" id="WP_219503135.1">
    <property type="nucleotide sequence ID" value="NZ_JAHXDN010000003.1"/>
</dbReference>
<dbReference type="EMBL" id="JAHXDN010000003">
    <property type="protein sequence ID" value="MBW4708723.1"/>
    <property type="molecule type" value="Genomic_DNA"/>
</dbReference>
<organism evidence="1 2">
    <name type="scientific">Roseobacter insulae</name>
    <dbReference type="NCBI Taxonomy" id="2859783"/>
    <lineage>
        <taxon>Bacteria</taxon>
        <taxon>Pseudomonadati</taxon>
        <taxon>Pseudomonadota</taxon>
        <taxon>Alphaproteobacteria</taxon>
        <taxon>Rhodobacterales</taxon>
        <taxon>Roseobacteraceae</taxon>
        <taxon>Roseobacter</taxon>
    </lineage>
</organism>
<dbReference type="Pfam" id="PF11150">
    <property type="entry name" value="DUF2927"/>
    <property type="match status" value="1"/>
</dbReference>
<comment type="caution">
    <text evidence="1">The sequence shown here is derived from an EMBL/GenBank/DDBJ whole genome shotgun (WGS) entry which is preliminary data.</text>
</comment>
<dbReference type="Proteomes" id="UP001138661">
    <property type="component" value="Unassembled WGS sequence"/>
</dbReference>